<reference evidence="2 3" key="2">
    <citation type="submission" date="2017-09" db="EMBL/GenBank/DDBJ databases">
        <title>Extensive intraspecific genome diversity in a model arbuscular mycorrhizal fungus.</title>
        <authorList>
            <person name="Chen E.C."/>
            <person name="Morin E."/>
            <person name="Beaudet D."/>
            <person name="Noel J."/>
            <person name="Ndikumana S."/>
            <person name="Charron P."/>
            <person name="St-Onge C."/>
            <person name="Giorgi J."/>
            <person name="Grigoriev I.V."/>
            <person name="Roux C."/>
            <person name="Martin F.M."/>
            <person name="Corradi N."/>
        </authorList>
    </citation>
    <scope>NUCLEOTIDE SEQUENCE [LARGE SCALE GENOMIC DNA]</scope>
    <source>
        <strain evidence="2 3">A5</strain>
    </source>
</reference>
<organism evidence="2 3">
    <name type="scientific">Rhizophagus irregularis</name>
    <dbReference type="NCBI Taxonomy" id="588596"/>
    <lineage>
        <taxon>Eukaryota</taxon>
        <taxon>Fungi</taxon>
        <taxon>Fungi incertae sedis</taxon>
        <taxon>Mucoromycota</taxon>
        <taxon>Glomeromycotina</taxon>
        <taxon>Glomeromycetes</taxon>
        <taxon>Glomerales</taxon>
        <taxon>Glomeraceae</taxon>
        <taxon>Rhizophagus</taxon>
    </lineage>
</organism>
<dbReference type="Proteomes" id="UP000232722">
    <property type="component" value="Unassembled WGS sequence"/>
</dbReference>
<dbReference type="EMBL" id="LLXJ01001075">
    <property type="protein sequence ID" value="PKC04054.1"/>
    <property type="molecule type" value="Genomic_DNA"/>
</dbReference>
<dbReference type="VEuPathDB" id="FungiDB:RhiirFUN_001106"/>
<dbReference type="AlphaFoldDB" id="A0A2N0PB62"/>
<feature type="compositionally biased region" description="Pro residues" evidence="1">
    <location>
        <begin position="175"/>
        <end position="185"/>
    </location>
</feature>
<accession>A0A2N0PB62</accession>
<comment type="caution">
    <text evidence="2">The sequence shown here is derived from an EMBL/GenBank/DDBJ whole genome shotgun (WGS) entry which is preliminary data.</text>
</comment>
<feature type="region of interest" description="Disordered" evidence="1">
    <location>
        <begin position="168"/>
        <end position="194"/>
    </location>
</feature>
<gene>
    <name evidence="2" type="ORF">RhiirA5_379686</name>
</gene>
<dbReference type="VEuPathDB" id="FungiDB:FUN_021985"/>
<evidence type="ECO:0000256" key="1">
    <source>
        <dbReference type="SAM" id="MobiDB-lite"/>
    </source>
</evidence>
<evidence type="ECO:0000313" key="2">
    <source>
        <dbReference type="EMBL" id="PKC04054.1"/>
    </source>
</evidence>
<reference evidence="2 3" key="1">
    <citation type="submission" date="2016-04" db="EMBL/GenBank/DDBJ databases">
        <title>Genome analyses suggest a sexual origin of heterokaryosis in a supposedly ancient asexual fungus.</title>
        <authorList>
            <person name="Ropars J."/>
            <person name="Sedzielewska K."/>
            <person name="Noel J."/>
            <person name="Charron P."/>
            <person name="Farinelli L."/>
            <person name="Marton T."/>
            <person name="Kruger M."/>
            <person name="Pelin A."/>
            <person name="Brachmann A."/>
            <person name="Corradi N."/>
        </authorList>
    </citation>
    <scope>NUCLEOTIDE SEQUENCE [LARGE SCALE GENOMIC DNA]</scope>
    <source>
        <strain evidence="2 3">A5</strain>
    </source>
</reference>
<name>A0A2N0PB62_9GLOM</name>
<protein>
    <submittedName>
        <fullName evidence="2">Uncharacterized protein</fullName>
    </submittedName>
</protein>
<sequence>MDDVIDNYKPPDNLMEKLDPYFLSEDSSFSDWSKWSLVSFLEYADERKTLSFNNKRDLHRRFGDSISAILKSDAPANVKEAIKDLKNDVRTCSVSVDLFWKKVKMDEEIAVAQSEYQRKQVFIELKHRFENRVIESREREVEKDVNVIIIADMVKALSVLDAPTTTPLPDNAFTAPPPRYTPTTPPRNASTTLPPLSQNILKRSLDIYETSYEMDWAPWKFDITISNINIEFVLMNLHEKCQKTKPKTKTPLEYGIIDLNDGIILEALGKSVISHFEAKMQEYKPKKALSVEVKRILKTFNVTSLEDLGKALDAVKIDYNNLDRDIIYMRRLFEKFFLLFQDRSTINLDNRDLPEGWYNSHIVAPIFDDCLESMDECILRRGEVESFVQKLLDKKSRKKKKYDGILSFSKQFEFIYVETATTSVPSKSDKDLSKLHNAIILMFKHMVSTLPEKLLHEISSMPILCVQFSGSSIEVYLAIWLANMRPVVFSIMDLEIAEEITTFPKMTTVAAKMLSLRPFIQDLHKRYRTLLTKEADHYLDDDNTWTSPIRMKARR</sequence>
<evidence type="ECO:0000313" key="3">
    <source>
        <dbReference type="Proteomes" id="UP000232722"/>
    </source>
</evidence>
<dbReference type="VEuPathDB" id="FungiDB:RhiirA1_428737"/>
<proteinExistence type="predicted"/>